<dbReference type="Gene3D" id="3.40.50.300">
    <property type="entry name" value="P-loop containing nucleotide triphosphate hydrolases"/>
    <property type="match status" value="1"/>
</dbReference>
<gene>
    <name evidence="2" type="ORF">EBH_0046490</name>
</gene>
<accession>U6LNY9</accession>
<dbReference type="AlphaFoldDB" id="U6LNY9"/>
<reference evidence="2" key="2">
    <citation type="submission" date="2013-10" db="EMBL/GenBank/DDBJ databases">
        <authorList>
            <person name="Aslett M."/>
        </authorList>
    </citation>
    <scope>NUCLEOTIDE SEQUENCE [LARGE SCALE GENOMIC DNA]</scope>
    <source>
        <strain evidence="2">Houghton</strain>
    </source>
</reference>
<dbReference type="EMBL" id="HG713062">
    <property type="protein sequence ID" value="CDJ52052.1"/>
    <property type="molecule type" value="Genomic_DNA"/>
</dbReference>
<evidence type="ECO:0000313" key="3">
    <source>
        <dbReference type="Proteomes" id="UP000030750"/>
    </source>
</evidence>
<dbReference type="Pfam" id="PF08438">
    <property type="entry name" value="YGR210-like_G4"/>
    <property type="match status" value="1"/>
</dbReference>
<dbReference type="SUPFAM" id="SSF52540">
    <property type="entry name" value="P-loop containing nucleoside triphosphate hydrolases"/>
    <property type="match status" value="1"/>
</dbReference>
<protein>
    <submittedName>
        <fullName evidence="2">GTP-binding protein, putative</fullName>
    </submittedName>
</protein>
<dbReference type="InterPro" id="IPR027417">
    <property type="entry name" value="P-loop_NTPase"/>
</dbReference>
<name>U6LNY9_9EIME</name>
<evidence type="ECO:0000259" key="1">
    <source>
        <dbReference type="Pfam" id="PF08438"/>
    </source>
</evidence>
<sequence length="251" mass="27103">MATNSSLLDTFSAQFSGYGAPQSVVATALQELQRSRRARSEAIQAAAAAAAAAHAAAAATPTDDASLLPEDLTKWTADDAMELVKVFVKIRFPFVLVLNKCDAGGDVDKNVLRFSTKFRDSPLVLTSALAECFLQKLQQQKMIAYDPSSGSAYCSEDLRGPGSSRLKEEQREALKALKPIDPKAFSRLEKVRDLMLFRHGSTGVAEALRVAVEVLGQRLAVFPVKSLQLASQDKKGRGPFVECILVKKGTT</sequence>
<keyword evidence="3" id="KW-1185">Reference proteome</keyword>
<reference evidence="2" key="1">
    <citation type="submission" date="2013-10" db="EMBL/GenBank/DDBJ databases">
        <title>Genomic analysis of the causative agents of coccidiosis in chickens.</title>
        <authorList>
            <person name="Reid A.J."/>
            <person name="Blake D."/>
            <person name="Billington K."/>
            <person name="Browne H."/>
            <person name="Dunn M."/>
            <person name="Hung S."/>
            <person name="Kawahara F."/>
            <person name="Miranda-Saavedra D."/>
            <person name="Mourier T."/>
            <person name="Nagra H."/>
            <person name="Otto T.D."/>
            <person name="Rawlings N."/>
            <person name="Sanchez A."/>
            <person name="Sanders M."/>
            <person name="Subramaniam C."/>
            <person name="Tay Y."/>
            <person name="Dear P."/>
            <person name="Doerig C."/>
            <person name="Gruber A."/>
            <person name="Parkinson J."/>
            <person name="Shirley M."/>
            <person name="Wan K.L."/>
            <person name="Berriman M."/>
            <person name="Tomley F."/>
            <person name="Pain A."/>
        </authorList>
    </citation>
    <scope>NUCLEOTIDE SEQUENCE [LARGE SCALE GENOMIC DNA]</scope>
    <source>
        <strain evidence="2">Houghton</strain>
    </source>
</reference>
<evidence type="ECO:0000313" key="2">
    <source>
        <dbReference type="EMBL" id="CDJ52052.1"/>
    </source>
</evidence>
<dbReference type="Proteomes" id="UP000030750">
    <property type="component" value="Unassembled WGS sequence"/>
</dbReference>
<dbReference type="VEuPathDB" id="ToxoDB:EBH_0046490"/>
<feature type="domain" description="Obg-like GTPase YGR210-like G4 motif-containing" evidence="1">
    <location>
        <begin position="97"/>
        <end position="225"/>
    </location>
</feature>
<dbReference type="InterPro" id="IPR013646">
    <property type="entry name" value="YGR210-like_G4"/>
</dbReference>
<proteinExistence type="predicted"/>
<organism evidence="2 3">
    <name type="scientific">Eimeria brunetti</name>
    <dbReference type="NCBI Taxonomy" id="51314"/>
    <lineage>
        <taxon>Eukaryota</taxon>
        <taxon>Sar</taxon>
        <taxon>Alveolata</taxon>
        <taxon>Apicomplexa</taxon>
        <taxon>Conoidasida</taxon>
        <taxon>Coccidia</taxon>
        <taxon>Eucoccidiorida</taxon>
        <taxon>Eimeriorina</taxon>
        <taxon>Eimeriidae</taxon>
        <taxon>Eimeria</taxon>
    </lineage>
</organism>
<dbReference type="OrthoDB" id="545683at2759"/>